<accession>A0A1N7F8U5</accession>
<protein>
    <submittedName>
        <fullName evidence="1">Uncharacterized protein</fullName>
    </submittedName>
</protein>
<dbReference type="EMBL" id="FTNO01000008">
    <property type="protein sequence ID" value="SIR96788.1"/>
    <property type="molecule type" value="Genomic_DNA"/>
</dbReference>
<name>A0A1N7F8U5_9EURY</name>
<keyword evidence="2" id="KW-1185">Reference proteome</keyword>
<dbReference type="AlphaFoldDB" id="A0A1N7F8U5"/>
<sequence>MFNSTRVLLKLYWADTLFSLTVQFVRSKSVIVI</sequence>
<organism evidence="1 2">
    <name type="scientific">Haladaptatus litoreus</name>
    <dbReference type="NCBI Taxonomy" id="553468"/>
    <lineage>
        <taxon>Archaea</taxon>
        <taxon>Methanobacteriati</taxon>
        <taxon>Methanobacteriota</taxon>
        <taxon>Stenosarchaea group</taxon>
        <taxon>Halobacteria</taxon>
        <taxon>Halobacteriales</taxon>
        <taxon>Haladaptataceae</taxon>
        <taxon>Haladaptatus</taxon>
    </lineage>
</organism>
<evidence type="ECO:0000313" key="2">
    <source>
        <dbReference type="Proteomes" id="UP000186914"/>
    </source>
</evidence>
<proteinExistence type="predicted"/>
<dbReference type="Proteomes" id="UP000186914">
    <property type="component" value="Unassembled WGS sequence"/>
</dbReference>
<evidence type="ECO:0000313" key="1">
    <source>
        <dbReference type="EMBL" id="SIR96788.1"/>
    </source>
</evidence>
<reference evidence="2" key="1">
    <citation type="submission" date="2017-01" db="EMBL/GenBank/DDBJ databases">
        <authorList>
            <person name="Varghese N."/>
            <person name="Submissions S."/>
        </authorList>
    </citation>
    <scope>NUCLEOTIDE SEQUENCE [LARGE SCALE GENOMIC DNA]</scope>
    <source>
        <strain evidence="2">CGMCC 1.7737</strain>
    </source>
</reference>
<gene>
    <name evidence="1" type="ORF">SAMN05421858_4830</name>
</gene>